<keyword evidence="1" id="KW-0812">Transmembrane</keyword>
<comment type="caution">
    <text evidence="2">The sequence shown here is derived from an EMBL/GenBank/DDBJ whole genome shotgun (WGS) entry which is preliminary data.</text>
</comment>
<dbReference type="Pfam" id="PF23956">
    <property type="entry name" value="DUF7285"/>
    <property type="match status" value="1"/>
</dbReference>
<gene>
    <name evidence="2" type="ORF">GRX03_10185</name>
</gene>
<dbReference type="Proteomes" id="UP000466535">
    <property type="component" value="Unassembled WGS sequence"/>
</dbReference>
<dbReference type="EMBL" id="WUUT01000003">
    <property type="protein sequence ID" value="MXR51966.1"/>
    <property type="molecule type" value="Genomic_DNA"/>
</dbReference>
<dbReference type="InterPro" id="IPR055709">
    <property type="entry name" value="DUF7285"/>
</dbReference>
<feature type="transmembrane region" description="Helical" evidence="1">
    <location>
        <begin position="21"/>
        <end position="42"/>
    </location>
</feature>
<proteinExistence type="predicted"/>
<reference evidence="2 3" key="1">
    <citation type="submission" date="2019-12" db="EMBL/GenBank/DDBJ databases">
        <title>Isolation and characterization of three novel carbon monoxide-oxidizing members of Halobacteria from salione crusts and soils.</title>
        <authorList>
            <person name="Myers M.R."/>
            <person name="King G.M."/>
        </authorList>
    </citation>
    <scope>NUCLEOTIDE SEQUENCE [LARGE SCALE GENOMIC DNA]</scope>
    <source>
        <strain evidence="2 3">WSH3</strain>
    </source>
</reference>
<sequence>MAPSRSDRTRWSRQRRRGQSEPLAALVAVSLVCLVISTYVVLVTDIIGTTGTERSPGEPTADALWEEVSEDGTFDAETPVRNDVPPETLPEGYNVAVTVTYIDASGTTKRAGRAIFGASGEPTTKAVPDDAETVRRTVTVRVGPGDKRPGTFTVEVWR</sequence>
<evidence type="ECO:0000256" key="1">
    <source>
        <dbReference type="SAM" id="Phobius"/>
    </source>
</evidence>
<protein>
    <submittedName>
        <fullName evidence="2">Uncharacterized protein</fullName>
    </submittedName>
</protein>
<keyword evidence="1" id="KW-0472">Membrane</keyword>
<name>A0A6B0T6X9_9EURY</name>
<keyword evidence="1" id="KW-1133">Transmembrane helix</keyword>
<organism evidence="2 3">
    <name type="scientific">Halovenus carboxidivorans</name>
    <dbReference type="NCBI Taxonomy" id="2692199"/>
    <lineage>
        <taxon>Archaea</taxon>
        <taxon>Methanobacteriati</taxon>
        <taxon>Methanobacteriota</taxon>
        <taxon>Stenosarchaea group</taxon>
        <taxon>Halobacteria</taxon>
        <taxon>Halobacteriales</taxon>
        <taxon>Haloarculaceae</taxon>
        <taxon>Halovenus</taxon>
    </lineage>
</organism>
<evidence type="ECO:0000313" key="3">
    <source>
        <dbReference type="Proteomes" id="UP000466535"/>
    </source>
</evidence>
<dbReference type="RefSeq" id="WP_159764088.1">
    <property type="nucleotide sequence ID" value="NZ_WUUT01000003.1"/>
</dbReference>
<dbReference type="AlphaFoldDB" id="A0A6B0T6X9"/>
<evidence type="ECO:0000313" key="2">
    <source>
        <dbReference type="EMBL" id="MXR51966.1"/>
    </source>
</evidence>
<accession>A0A6B0T6X9</accession>
<keyword evidence="3" id="KW-1185">Reference proteome</keyword>
<dbReference type="OrthoDB" id="186386at2157"/>